<keyword evidence="1" id="KW-0238">DNA-binding</keyword>
<name>A0A6M0K544_9GAMM</name>
<dbReference type="CDD" id="cd00592">
    <property type="entry name" value="HTH_MerR-like"/>
    <property type="match status" value="1"/>
</dbReference>
<evidence type="ECO:0000313" key="3">
    <source>
        <dbReference type="EMBL" id="NEV64043.1"/>
    </source>
</evidence>
<keyword evidence="4" id="KW-1185">Reference proteome</keyword>
<evidence type="ECO:0000313" key="4">
    <source>
        <dbReference type="Proteomes" id="UP000483379"/>
    </source>
</evidence>
<dbReference type="PANTHER" id="PTHR30204:SF93">
    <property type="entry name" value="HTH MERR-TYPE DOMAIN-CONTAINING PROTEIN"/>
    <property type="match status" value="1"/>
</dbReference>
<reference evidence="3 4" key="1">
    <citation type="submission" date="2020-02" db="EMBL/GenBank/DDBJ databases">
        <title>Genome sequences of Thiorhodococcus mannitoliphagus and Thiorhodococcus minor, purple sulfur photosynthetic bacteria in the gammaproteobacterial family, Chromatiaceae.</title>
        <authorList>
            <person name="Aviles F.A."/>
            <person name="Meyer T.E."/>
            <person name="Kyndt J.A."/>
        </authorList>
    </citation>
    <scope>NUCLEOTIDE SEQUENCE [LARGE SCALE GENOMIC DNA]</scope>
    <source>
        <strain evidence="3 4">DSM 11518</strain>
    </source>
</reference>
<dbReference type="PANTHER" id="PTHR30204">
    <property type="entry name" value="REDOX-CYCLING DRUG-SENSING TRANSCRIPTIONAL ACTIVATOR SOXR"/>
    <property type="match status" value="1"/>
</dbReference>
<dbReference type="SMART" id="SM00422">
    <property type="entry name" value="HTH_MERR"/>
    <property type="match status" value="1"/>
</dbReference>
<dbReference type="InterPro" id="IPR009061">
    <property type="entry name" value="DNA-bd_dom_put_sf"/>
</dbReference>
<organism evidence="3 4">
    <name type="scientific">Thiorhodococcus minor</name>
    <dbReference type="NCBI Taxonomy" id="57489"/>
    <lineage>
        <taxon>Bacteria</taxon>
        <taxon>Pseudomonadati</taxon>
        <taxon>Pseudomonadota</taxon>
        <taxon>Gammaproteobacteria</taxon>
        <taxon>Chromatiales</taxon>
        <taxon>Chromatiaceae</taxon>
        <taxon>Thiorhodococcus</taxon>
    </lineage>
</organism>
<gene>
    <name evidence="3" type="ORF">G3446_19505</name>
</gene>
<proteinExistence type="predicted"/>
<dbReference type="SUPFAM" id="SSF46955">
    <property type="entry name" value="Putative DNA-binding domain"/>
    <property type="match status" value="1"/>
</dbReference>
<dbReference type="Proteomes" id="UP000483379">
    <property type="component" value="Unassembled WGS sequence"/>
</dbReference>
<feature type="domain" description="HTH merR-type" evidence="2">
    <location>
        <begin position="2"/>
        <end position="70"/>
    </location>
</feature>
<dbReference type="AlphaFoldDB" id="A0A6M0K544"/>
<dbReference type="InterPro" id="IPR000551">
    <property type="entry name" value="MerR-type_HTH_dom"/>
</dbReference>
<dbReference type="Pfam" id="PF13411">
    <property type="entry name" value="MerR_1"/>
    <property type="match status" value="1"/>
</dbReference>
<evidence type="ECO:0000256" key="1">
    <source>
        <dbReference type="ARBA" id="ARBA00023125"/>
    </source>
</evidence>
<accession>A0A6M0K544</accession>
<dbReference type="EMBL" id="JAAIJQ010000072">
    <property type="protein sequence ID" value="NEV64043.1"/>
    <property type="molecule type" value="Genomic_DNA"/>
</dbReference>
<dbReference type="GO" id="GO:0003700">
    <property type="term" value="F:DNA-binding transcription factor activity"/>
    <property type="evidence" value="ECO:0007669"/>
    <property type="project" value="InterPro"/>
</dbReference>
<protein>
    <submittedName>
        <fullName evidence="3">MerR family transcriptional regulator</fullName>
    </submittedName>
</protein>
<dbReference type="PRINTS" id="PR00040">
    <property type="entry name" value="HTHMERR"/>
</dbReference>
<dbReference type="InterPro" id="IPR047057">
    <property type="entry name" value="MerR_fam"/>
</dbReference>
<dbReference type="PROSITE" id="PS50937">
    <property type="entry name" value="HTH_MERR_2"/>
    <property type="match status" value="1"/>
</dbReference>
<sequence>MTMKIGAIAERLGTTVRTLRYYEEQGLLHPRRSPGGTRQYDAEDEARFAALLALTRLGFSLERLAQLAGIRSASQTGDAASREVAALLRAMDAELDAQARAIAEQRADIERAQAFLQGCHGCSRAPVRSECDHCQISAARQASAVMRVVWDERPVA</sequence>
<comment type="caution">
    <text evidence="3">The sequence shown here is derived from an EMBL/GenBank/DDBJ whole genome shotgun (WGS) entry which is preliminary data.</text>
</comment>
<dbReference type="Gene3D" id="1.10.1660.10">
    <property type="match status" value="1"/>
</dbReference>
<evidence type="ECO:0000259" key="2">
    <source>
        <dbReference type="PROSITE" id="PS50937"/>
    </source>
</evidence>
<dbReference type="GO" id="GO:0003677">
    <property type="term" value="F:DNA binding"/>
    <property type="evidence" value="ECO:0007669"/>
    <property type="project" value="UniProtKB-KW"/>
</dbReference>